<dbReference type="Proteomes" id="UP000277580">
    <property type="component" value="Unassembled WGS sequence"/>
</dbReference>
<reference evidence="3 4" key="1">
    <citation type="journal article" date="2018" name="Nat. Ecol. Evol.">
        <title>Pezizomycetes genomes reveal the molecular basis of ectomycorrhizal truffle lifestyle.</title>
        <authorList>
            <person name="Murat C."/>
            <person name="Payen T."/>
            <person name="Noel B."/>
            <person name="Kuo A."/>
            <person name="Morin E."/>
            <person name="Chen J."/>
            <person name="Kohler A."/>
            <person name="Krizsan K."/>
            <person name="Balestrini R."/>
            <person name="Da Silva C."/>
            <person name="Montanini B."/>
            <person name="Hainaut M."/>
            <person name="Levati E."/>
            <person name="Barry K.W."/>
            <person name="Belfiori B."/>
            <person name="Cichocki N."/>
            <person name="Clum A."/>
            <person name="Dockter R.B."/>
            <person name="Fauchery L."/>
            <person name="Guy J."/>
            <person name="Iotti M."/>
            <person name="Le Tacon F."/>
            <person name="Lindquist E.A."/>
            <person name="Lipzen A."/>
            <person name="Malagnac F."/>
            <person name="Mello A."/>
            <person name="Molinier V."/>
            <person name="Miyauchi S."/>
            <person name="Poulain J."/>
            <person name="Riccioni C."/>
            <person name="Rubini A."/>
            <person name="Sitrit Y."/>
            <person name="Splivallo R."/>
            <person name="Traeger S."/>
            <person name="Wang M."/>
            <person name="Zifcakova L."/>
            <person name="Wipf D."/>
            <person name="Zambonelli A."/>
            <person name="Paolocci F."/>
            <person name="Nowrousian M."/>
            <person name="Ottonello S."/>
            <person name="Baldrian P."/>
            <person name="Spatafora J.W."/>
            <person name="Henrissat B."/>
            <person name="Nagy L.G."/>
            <person name="Aury J.M."/>
            <person name="Wincker P."/>
            <person name="Grigoriev I.V."/>
            <person name="Bonfante P."/>
            <person name="Martin F.M."/>
        </authorList>
    </citation>
    <scope>NUCLEOTIDE SEQUENCE [LARGE SCALE GENOMIC DNA]</scope>
    <source>
        <strain evidence="3 4">CCBAS932</strain>
    </source>
</reference>
<evidence type="ECO:0000313" key="4">
    <source>
        <dbReference type="Proteomes" id="UP000277580"/>
    </source>
</evidence>
<evidence type="ECO:0000259" key="2">
    <source>
        <dbReference type="Pfam" id="PF24883"/>
    </source>
</evidence>
<sequence>MTKAVIFFGTPHRGLLFDDIVEMVGEGSTRLELVRDIERGQDADHLESFIGYAREEHFRIMSFQETMQTRKAEKNSLTGEWVRTGELYTAVERASSILSLPSNLEDVQSAEGDHSSLIKFDNPRNPAYTALRERFEILLDHIEQATDKSQAEINSGLRLAVSKNEHLLVSVLLTLGRGDPNAQDDECSIEGTTLHSPVKFTKDLRMLKLLLIHGAKIDTASTHPWYHSLMRGRGGCGGPLERLRGRFGGGSELNHSKGRGAEHQLIMNTSSIRKGPILAWLSNLEPEKDHDRIYSKRHENTGQWFLDSAEVGKWIGGSEMSLLWCYGNPGVGKSALTSTLLEDINTRYKSDKTIGIAYFFFNFQVTLNQKPQDILRIWTKQLCRQMDGLPEYLFTLYNVCIDNDVQPRRPEIDSLFQQLINSFEQVFLIVDALDKYSKESRTELVDYLVQLSNKSYCRIKFFIASRQEGDIQSKV</sequence>
<dbReference type="InterPro" id="IPR056884">
    <property type="entry name" value="NPHP3-like_N"/>
</dbReference>
<dbReference type="OrthoDB" id="1577640at2759"/>
<organism evidence="3 4">
    <name type="scientific">Morchella conica CCBAS932</name>
    <dbReference type="NCBI Taxonomy" id="1392247"/>
    <lineage>
        <taxon>Eukaryota</taxon>
        <taxon>Fungi</taxon>
        <taxon>Dikarya</taxon>
        <taxon>Ascomycota</taxon>
        <taxon>Pezizomycotina</taxon>
        <taxon>Pezizomycetes</taxon>
        <taxon>Pezizales</taxon>
        <taxon>Morchellaceae</taxon>
        <taxon>Morchella</taxon>
    </lineage>
</organism>
<dbReference type="InterPro" id="IPR027417">
    <property type="entry name" value="P-loop_NTPase"/>
</dbReference>
<dbReference type="InParanoid" id="A0A3N4KB65"/>
<dbReference type="STRING" id="1392247.A0A3N4KB65"/>
<evidence type="ECO:0000313" key="3">
    <source>
        <dbReference type="EMBL" id="RPB07713.1"/>
    </source>
</evidence>
<gene>
    <name evidence="3" type="ORF">P167DRAFT_578954</name>
</gene>
<dbReference type="SUPFAM" id="SSF52540">
    <property type="entry name" value="P-loop containing nucleoside triphosphate hydrolases"/>
    <property type="match status" value="1"/>
</dbReference>
<dbReference type="EMBL" id="ML119176">
    <property type="protein sequence ID" value="RPB07713.1"/>
    <property type="molecule type" value="Genomic_DNA"/>
</dbReference>
<feature type="domain" description="Nephrocystin 3-like N-terminal" evidence="2">
    <location>
        <begin position="300"/>
        <end position="466"/>
    </location>
</feature>
<dbReference type="PANTHER" id="PTHR10039:SF16">
    <property type="entry name" value="GPI INOSITOL-DEACYLASE"/>
    <property type="match status" value="1"/>
</dbReference>
<keyword evidence="1" id="KW-0677">Repeat</keyword>
<name>A0A3N4KB65_9PEZI</name>
<keyword evidence="4" id="KW-1185">Reference proteome</keyword>
<evidence type="ECO:0000256" key="1">
    <source>
        <dbReference type="ARBA" id="ARBA00022737"/>
    </source>
</evidence>
<dbReference type="AlphaFoldDB" id="A0A3N4KB65"/>
<dbReference type="Gene3D" id="3.40.50.300">
    <property type="entry name" value="P-loop containing nucleotide triphosphate hydrolases"/>
    <property type="match status" value="1"/>
</dbReference>
<protein>
    <recommendedName>
        <fullName evidence="2">Nephrocystin 3-like N-terminal domain-containing protein</fullName>
    </recommendedName>
</protein>
<dbReference type="Pfam" id="PF24883">
    <property type="entry name" value="NPHP3_N"/>
    <property type="match status" value="1"/>
</dbReference>
<dbReference type="PANTHER" id="PTHR10039">
    <property type="entry name" value="AMELOGENIN"/>
    <property type="match status" value="1"/>
</dbReference>
<proteinExistence type="predicted"/>
<accession>A0A3N4KB65</accession>